<keyword evidence="1" id="KW-0238">DNA-binding</keyword>
<evidence type="ECO:0000256" key="1">
    <source>
        <dbReference type="PROSITE-ProRule" id="PRU00267"/>
    </source>
</evidence>
<dbReference type="EMBL" id="OU015568">
    <property type="protein sequence ID" value="CAG5079776.1"/>
    <property type="molecule type" value="Genomic_DNA"/>
</dbReference>
<feature type="domain" description="HMG box" evidence="3">
    <location>
        <begin position="197"/>
        <end position="252"/>
    </location>
</feature>
<dbReference type="InterPro" id="IPR009071">
    <property type="entry name" value="HMG_box_dom"/>
</dbReference>
<evidence type="ECO:0000313" key="5">
    <source>
        <dbReference type="Proteomes" id="UP001158576"/>
    </source>
</evidence>
<feature type="DNA-binding region" description="HMG box" evidence="1">
    <location>
        <begin position="197"/>
        <end position="252"/>
    </location>
</feature>
<accession>A0ABN7RK68</accession>
<keyword evidence="5" id="KW-1185">Reference proteome</keyword>
<protein>
    <submittedName>
        <fullName evidence="4">Oidioi.mRNA.OKI2018_I69.PAR.g9364.t1.cds</fullName>
    </submittedName>
</protein>
<name>A0ABN7RK68_OIKDI</name>
<dbReference type="InterPro" id="IPR036910">
    <property type="entry name" value="HMG_box_dom_sf"/>
</dbReference>
<reference evidence="4 5" key="1">
    <citation type="submission" date="2021-04" db="EMBL/GenBank/DDBJ databases">
        <authorList>
            <person name="Bliznina A."/>
        </authorList>
    </citation>
    <scope>NUCLEOTIDE SEQUENCE [LARGE SCALE GENOMIC DNA]</scope>
</reference>
<evidence type="ECO:0000256" key="2">
    <source>
        <dbReference type="SAM" id="Coils"/>
    </source>
</evidence>
<keyword evidence="2" id="KW-0175">Coiled coil</keyword>
<evidence type="ECO:0000313" key="4">
    <source>
        <dbReference type="EMBL" id="CAG5079776.1"/>
    </source>
</evidence>
<dbReference type="PROSITE" id="PS50118">
    <property type="entry name" value="HMG_BOX_2"/>
    <property type="match status" value="1"/>
</dbReference>
<dbReference type="SUPFAM" id="SSF47095">
    <property type="entry name" value="HMG-box"/>
    <property type="match status" value="1"/>
</dbReference>
<dbReference type="CDD" id="cd00084">
    <property type="entry name" value="HMG-box_SF"/>
    <property type="match status" value="1"/>
</dbReference>
<proteinExistence type="predicted"/>
<evidence type="ECO:0000259" key="3">
    <source>
        <dbReference type="PROSITE" id="PS50118"/>
    </source>
</evidence>
<dbReference type="Proteomes" id="UP001158576">
    <property type="component" value="Chromosome PAR"/>
</dbReference>
<keyword evidence="1" id="KW-0539">Nucleus</keyword>
<organism evidence="4 5">
    <name type="scientific">Oikopleura dioica</name>
    <name type="common">Tunicate</name>
    <dbReference type="NCBI Taxonomy" id="34765"/>
    <lineage>
        <taxon>Eukaryota</taxon>
        <taxon>Metazoa</taxon>
        <taxon>Chordata</taxon>
        <taxon>Tunicata</taxon>
        <taxon>Appendicularia</taxon>
        <taxon>Copelata</taxon>
        <taxon>Oikopleuridae</taxon>
        <taxon>Oikopleura</taxon>
    </lineage>
</organism>
<sequence>MIRRNLRYLAEIASKRGWRYDLAAASVSESLSDPEFYASLNPSKPFESLSDQELTNFKNNRRDFQLKKVSQIAASSGIGKIEDFENVSSCQLLNFVEEAEQFAAIAPEDEKFFLDLATAYFSCDIEKAEEFKRKYEKTHWIPAFFDQNASENDQMIDRTLFNSYIPHVSAILARKEIEQLKQNDKKITKKEREALGFRRLPNPFVMFARELRQKLKDQKLSAADVSEAWNKLSPAQKEIAEKTHLQRTAENDARNGAIAKKLLNDRNWNLLTKEEIILHGEDSDLFEFQNFWEKKTAAFDAYVPEIDPILKIEKISDTEMRKNIRKQRSFPIRTNKLQITKKMKLPGSTKEIFENMTSENKKKLEKEFALSTEQYKKDFLAARKRAIADKAYLALTKADILELGTKQEQQEWTEAWEEWQAKTSF</sequence>
<feature type="coiled-coil region" evidence="2">
    <location>
        <begin position="173"/>
        <end position="228"/>
    </location>
</feature>
<gene>
    <name evidence="4" type="ORF">OKIOD_LOCUS922</name>
</gene>